<proteinExistence type="predicted"/>
<dbReference type="PANTHER" id="PTHR37305:SF1">
    <property type="entry name" value="MEMBRANE PROTEIN"/>
    <property type="match status" value="1"/>
</dbReference>
<dbReference type="Pfam" id="PF12679">
    <property type="entry name" value="ABC2_membrane_2"/>
    <property type="match status" value="1"/>
</dbReference>
<name>A0A934K9F0_9BACT</name>
<dbReference type="RefSeq" id="WP_338181498.1">
    <property type="nucleotide sequence ID" value="NZ_JAEKNQ010000054.1"/>
</dbReference>
<evidence type="ECO:0000313" key="3">
    <source>
        <dbReference type="Proteomes" id="UP000620075"/>
    </source>
</evidence>
<dbReference type="GO" id="GO:0005886">
    <property type="term" value="C:plasma membrane"/>
    <property type="evidence" value="ECO:0007669"/>
    <property type="project" value="UniProtKB-SubCell"/>
</dbReference>
<organism evidence="2 3">
    <name type="scientific">Candidatus Dormiibacter inghamiae</name>
    <dbReference type="NCBI Taxonomy" id="3127013"/>
    <lineage>
        <taxon>Bacteria</taxon>
        <taxon>Bacillati</taxon>
        <taxon>Candidatus Dormiibacterota</taxon>
        <taxon>Candidatus Dormibacteria</taxon>
        <taxon>Candidatus Dormibacterales</taxon>
        <taxon>Candidatus Dormibacteraceae</taxon>
        <taxon>Candidatus Dormiibacter</taxon>
    </lineage>
</organism>
<feature type="transmembrane region" description="Helical" evidence="1">
    <location>
        <begin position="119"/>
        <end position="144"/>
    </location>
</feature>
<sequence length="281" mass="29858">MTGALRSEWLKLWKRPAVWILLAILFLLLVLLVYVLSWFSTRSIPASVNLGPGVTKADLLRTYYPQNFHRQFLSLSSSLGEVMALILGVLAVGSEYGWGTLKTMLTQGPGRLSALAGKLAVIAILLVVYVLVCAAGAAATSAALGLADGAPLQWPDSIDIAKALVASWLMLGWGAAFGVLLSFLFRQSALAIGLGLAYILVIEALVFSLLRQTHSSVVDNLQKFFPGPNATALTESFGQAVHFTNQPQALVSGGQAALVLLAFVAGATLLSALLLRRQDIV</sequence>
<dbReference type="GO" id="GO:0140359">
    <property type="term" value="F:ABC-type transporter activity"/>
    <property type="evidence" value="ECO:0007669"/>
    <property type="project" value="InterPro"/>
</dbReference>
<accession>A0A934K9F0</accession>
<dbReference type="PANTHER" id="PTHR37305">
    <property type="entry name" value="INTEGRAL MEMBRANE PROTEIN-RELATED"/>
    <property type="match status" value="1"/>
</dbReference>
<feature type="transmembrane region" description="Helical" evidence="1">
    <location>
        <begin position="16"/>
        <end position="39"/>
    </location>
</feature>
<gene>
    <name evidence="2" type="ORF">JF888_13705</name>
</gene>
<protein>
    <submittedName>
        <fullName evidence="2">ABC transporter permease</fullName>
    </submittedName>
</protein>
<reference evidence="2 3" key="1">
    <citation type="submission" date="2020-10" db="EMBL/GenBank/DDBJ databases">
        <title>Ca. Dormibacterota MAGs.</title>
        <authorList>
            <person name="Montgomery K."/>
        </authorList>
    </citation>
    <scope>NUCLEOTIDE SEQUENCE [LARGE SCALE GENOMIC DNA]</scope>
    <source>
        <strain evidence="2">SC8811_S16_3</strain>
    </source>
</reference>
<comment type="caution">
    <text evidence="2">The sequence shown here is derived from an EMBL/GenBank/DDBJ whole genome shotgun (WGS) entry which is preliminary data.</text>
</comment>
<feature type="transmembrane region" description="Helical" evidence="1">
    <location>
        <begin position="192"/>
        <end position="210"/>
    </location>
</feature>
<keyword evidence="1" id="KW-1133">Transmembrane helix</keyword>
<keyword evidence="1" id="KW-0812">Transmembrane</keyword>
<evidence type="ECO:0000256" key="1">
    <source>
        <dbReference type="SAM" id="Phobius"/>
    </source>
</evidence>
<dbReference type="EMBL" id="JAEKNQ010000054">
    <property type="protein sequence ID" value="MBJ7604226.1"/>
    <property type="molecule type" value="Genomic_DNA"/>
</dbReference>
<dbReference type="AlphaFoldDB" id="A0A934K9F0"/>
<feature type="transmembrane region" description="Helical" evidence="1">
    <location>
        <begin position="78"/>
        <end position="98"/>
    </location>
</feature>
<dbReference type="Proteomes" id="UP000620075">
    <property type="component" value="Unassembled WGS sequence"/>
</dbReference>
<evidence type="ECO:0000313" key="2">
    <source>
        <dbReference type="EMBL" id="MBJ7604226.1"/>
    </source>
</evidence>
<keyword evidence="1" id="KW-0472">Membrane</keyword>
<feature type="transmembrane region" description="Helical" evidence="1">
    <location>
        <begin position="164"/>
        <end position="185"/>
    </location>
</feature>
<feature type="transmembrane region" description="Helical" evidence="1">
    <location>
        <begin position="256"/>
        <end position="275"/>
    </location>
</feature>